<accession>A0A1N7P5J7</accession>
<feature type="transmembrane region" description="Helical" evidence="2">
    <location>
        <begin position="7"/>
        <end position="29"/>
    </location>
</feature>
<keyword evidence="2" id="KW-1133">Transmembrane helix</keyword>
<proteinExistence type="predicted"/>
<evidence type="ECO:0008006" key="5">
    <source>
        <dbReference type="Google" id="ProtNLM"/>
    </source>
</evidence>
<dbReference type="EMBL" id="FTOO01000011">
    <property type="protein sequence ID" value="SIT05892.1"/>
    <property type="molecule type" value="Genomic_DNA"/>
</dbReference>
<dbReference type="PANTHER" id="PTHR34351">
    <property type="entry name" value="SLR1927 PROTEIN-RELATED"/>
    <property type="match status" value="1"/>
</dbReference>
<organism evidence="3 4">
    <name type="scientific">Alicyclobacillus vulcanalis</name>
    <dbReference type="NCBI Taxonomy" id="252246"/>
    <lineage>
        <taxon>Bacteria</taxon>
        <taxon>Bacillati</taxon>
        <taxon>Bacillota</taxon>
        <taxon>Bacilli</taxon>
        <taxon>Bacillales</taxon>
        <taxon>Alicyclobacillaceae</taxon>
        <taxon>Alicyclobacillus</taxon>
    </lineage>
</organism>
<keyword evidence="2" id="KW-0812">Transmembrane</keyword>
<dbReference type="OrthoDB" id="140416at2"/>
<dbReference type="PROSITE" id="PS51257">
    <property type="entry name" value="PROKAR_LIPOPROTEIN"/>
    <property type="match status" value="1"/>
</dbReference>
<keyword evidence="4" id="KW-1185">Reference proteome</keyword>
<name>A0A1N7P5J7_9BACL</name>
<gene>
    <name evidence="3" type="ORF">SAMN05421799_11187</name>
</gene>
<sequence length="373" mass="40584">MIPFQRRLWILAPLWLVGACLTYLALGTWSAGLCALAGAVDALFIYELSVVAAARMWSRASVKLPPRAFAGENAQIFVCISALRFAAGWARHVELELDWRGHRGVGEHLETVATDWRNGTVRAVLKVDSLRRGVYALDSVRVRAGDVFGLISVERRLAAEGKLVVYPALVPVDEAVRALERWMRRQLAARRAADAVPTGGVVPHRPGDRLSVIHWPTSLRTHSLYARERAPEPMSWRVIPLIHPGDPPDLAERALSMAFSFVAHWQSRGDSVECLVGARGEEGVIVKRCRTAAEAGRALAEVDGSLGTAWPSASMHGEGCATVLVTAADQAGRKCIAEMGRYTAVVSARDRRDSGGAEIAASHEGRRPSRGRL</sequence>
<dbReference type="STRING" id="252246.SAMN05421799_11187"/>
<feature type="compositionally biased region" description="Basic and acidic residues" evidence="1">
    <location>
        <begin position="353"/>
        <end position="367"/>
    </location>
</feature>
<reference evidence="4" key="1">
    <citation type="submission" date="2017-01" db="EMBL/GenBank/DDBJ databases">
        <authorList>
            <person name="Varghese N."/>
            <person name="Submissions S."/>
        </authorList>
    </citation>
    <scope>NUCLEOTIDE SEQUENCE [LARGE SCALE GENOMIC DNA]</scope>
    <source>
        <strain evidence="4">DSM 16176</strain>
    </source>
</reference>
<evidence type="ECO:0000256" key="2">
    <source>
        <dbReference type="SAM" id="Phobius"/>
    </source>
</evidence>
<protein>
    <recommendedName>
        <fullName evidence="5">DUF58 domain-containing protein</fullName>
    </recommendedName>
</protein>
<feature type="region of interest" description="Disordered" evidence="1">
    <location>
        <begin position="353"/>
        <end position="373"/>
    </location>
</feature>
<evidence type="ECO:0000313" key="3">
    <source>
        <dbReference type="EMBL" id="SIT05892.1"/>
    </source>
</evidence>
<dbReference type="Proteomes" id="UP000186156">
    <property type="component" value="Unassembled WGS sequence"/>
</dbReference>
<evidence type="ECO:0000313" key="4">
    <source>
        <dbReference type="Proteomes" id="UP000186156"/>
    </source>
</evidence>
<keyword evidence="2" id="KW-0472">Membrane</keyword>
<evidence type="ECO:0000256" key="1">
    <source>
        <dbReference type="SAM" id="MobiDB-lite"/>
    </source>
</evidence>
<dbReference type="AlphaFoldDB" id="A0A1N7P5J7"/>
<dbReference type="PANTHER" id="PTHR34351:SF1">
    <property type="entry name" value="SLR1927 PROTEIN"/>
    <property type="match status" value="1"/>
</dbReference>
<dbReference type="RefSeq" id="WP_076348536.1">
    <property type="nucleotide sequence ID" value="NZ_FTOO01000011.1"/>
</dbReference>